<evidence type="ECO:0000256" key="1">
    <source>
        <dbReference type="SAM" id="MobiDB-lite"/>
    </source>
</evidence>
<proteinExistence type="predicted"/>
<dbReference type="InParanoid" id="C5LJX8"/>
<dbReference type="OrthoDB" id="468303at2759"/>
<keyword evidence="3" id="KW-1185">Reference proteome</keyword>
<sequence length="273" mass="30505">MSSQICLKLHLDSEILRVRAPVDKCQKVDDICNYVEMAWPALSEVSYRLYYIDDMDDACILSQISLPDALALAEESRVPTMNIFVDIDDEEDVVVVDDPLSRMVDELIDGDLIPSYGVGQELVRVLQDAGQDLDKVTQELAKSRSKKSGSRTTTKKNAPKSPSVAAKPKLQPQSSLKIEREVSDENEAMDTMVDLLSDLGFVDSKKAARDLMDKLVSSTDDLNKVADNIKRRVEEQQREDAYSKADECVMADKKPGEHLAQLLNDYGFVVDED</sequence>
<organism evidence="3">
    <name type="scientific">Perkinsus marinus (strain ATCC 50983 / TXsc)</name>
    <dbReference type="NCBI Taxonomy" id="423536"/>
    <lineage>
        <taxon>Eukaryota</taxon>
        <taxon>Sar</taxon>
        <taxon>Alveolata</taxon>
        <taxon>Perkinsozoa</taxon>
        <taxon>Perkinsea</taxon>
        <taxon>Perkinsida</taxon>
        <taxon>Perkinsidae</taxon>
        <taxon>Perkinsus</taxon>
    </lineage>
</organism>
<dbReference type="EMBL" id="GG682620">
    <property type="protein sequence ID" value="EER02965.1"/>
    <property type="molecule type" value="Genomic_DNA"/>
</dbReference>
<protein>
    <submittedName>
        <fullName evidence="2">Uncharacterized protein</fullName>
    </submittedName>
</protein>
<name>C5LJX8_PERM5</name>
<evidence type="ECO:0000313" key="2">
    <source>
        <dbReference type="EMBL" id="EER02965.1"/>
    </source>
</evidence>
<feature type="region of interest" description="Disordered" evidence="1">
    <location>
        <begin position="140"/>
        <end position="176"/>
    </location>
</feature>
<dbReference type="Proteomes" id="UP000007800">
    <property type="component" value="Unassembled WGS sequence"/>
</dbReference>
<feature type="non-terminal residue" evidence="2">
    <location>
        <position position="273"/>
    </location>
</feature>
<feature type="compositionally biased region" description="Basic residues" evidence="1">
    <location>
        <begin position="143"/>
        <end position="158"/>
    </location>
</feature>
<evidence type="ECO:0000313" key="3">
    <source>
        <dbReference type="Proteomes" id="UP000007800"/>
    </source>
</evidence>
<reference evidence="2 3" key="1">
    <citation type="submission" date="2008-07" db="EMBL/GenBank/DDBJ databases">
        <authorList>
            <person name="El-Sayed N."/>
            <person name="Caler E."/>
            <person name="Inman J."/>
            <person name="Amedeo P."/>
            <person name="Hass B."/>
            <person name="Wortman J."/>
        </authorList>
    </citation>
    <scope>NUCLEOTIDE SEQUENCE [LARGE SCALE GENOMIC DNA]</scope>
    <source>
        <strain evidence="3">ATCC 50983 / TXsc</strain>
    </source>
</reference>
<dbReference type="AlphaFoldDB" id="C5LJX8"/>
<dbReference type="GeneID" id="9051459"/>
<dbReference type="RefSeq" id="XP_002771149.1">
    <property type="nucleotide sequence ID" value="XM_002771103.1"/>
</dbReference>
<accession>C5LJX8</accession>
<gene>
    <name evidence="2" type="ORF">Pmar_PMAR019781</name>
</gene>